<dbReference type="SUPFAM" id="SSF46785">
    <property type="entry name" value="Winged helix' DNA-binding domain"/>
    <property type="match status" value="1"/>
</dbReference>
<protein>
    <submittedName>
        <fullName evidence="2">PadR family transcriptional regulator</fullName>
    </submittedName>
</protein>
<evidence type="ECO:0000313" key="3">
    <source>
        <dbReference type="Proteomes" id="UP000460272"/>
    </source>
</evidence>
<dbReference type="InterPro" id="IPR052509">
    <property type="entry name" value="Metal_resp_DNA-bind_regulator"/>
</dbReference>
<dbReference type="InterPro" id="IPR036388">
    <property type="entry name" value="WH-like_DNA-bd_sf"/>
</dbReference>
<comment type="caution">
    <text evidence="2">The sequence shown here is derived from an EMBL/GenBank/DDBJ whole genome shotgun (WGS) entry which is preliminary data.</text>
</comment>
<feature type="domain" description="Transcription regulator PadR N-terminal" evidence="1">
    <location>
        <begin position="19"/>
        <end position="86"/>
    </location>
</feature>
<dbReference type="Pfam" id="PF03551">
    <property type="entry name" value="PadR"/>
    <property type="match status" value="1"/>
</dbReference>
<organism evidence="2 3">
    <name type="scientific">Trebonia kvetii</name>
    <dbReference type="NCBI Taxonomy" id="2480626"/>
    <lineage>
        <taxon>Bacteria</taxon>
        <taxon>Bacillati</taxon>
        <taxon>Actinomycetota</taxon>
        <taxon>Actinomycetes</taxon>
        <taxon>Streptosporangiales</taxon>
        <taxon>Treboniaceae</taxon>
        <taxon>Trebonia</taxon>
    </lineage>
</organism>
<dbReference type="PANTHER" id="PTHR33169:SF13">
    <property type="entry name" value="PADR-FAMILY TRANSCRIPTIONAL REGULATOR"/>
    <property type="match status" value="1"/>
</dbReference>
<dbReference type="Gene3D" id="1.10.10.10">
    <property type="entry name" value="Winged helix-like DNA-binding domain superfamily/Winged helix DNA-binding domain"/>
    <property type="match status" value="1"/>
</dbReference>
<dbReference type="Proteomes" id="UP000460272">
    <property type="component" value="Unassembled WGS sequence"/>
</dbReference>
<dbReference type="PANTHER" id="PTHR33169">
    <property type="entry name" value="PADR-FAMILY TRANSCRIPTIONAL REGULATOR"/>
    <property type="match status" value="1"/>
</dbReference>
<dbReference type="InterPro" id="IPR005149">
    <property type="entry name" value="Tscrpt_reg_PadR_N"/>
</dbReference>
<dbReference type="OrthoDB" id="122286at2"/>
<accession>A0A6P2C1E7</accession>
<evidence type="ECO:0000259" key="1">
    <source>
        <dbReference type="Pfam" id="PF03551"/>
    </source>
</evidence>
<gene>
    <name evidence="2" type="ORF">EAS64_10140</name>
</gene>
<proteinExistence type="predicted"/>
<dbReference type="InterPro" id="IPR036390">
    <property type="entry name" value="WH_DNA-bd_sf"/>
</dbReference>
<sequence length="108" mass="11573">MSARERDVLRRAGEASVLVLISLAGGPKHGYALIQDVKQFAGVELGPGTLYGALDRLEKLGLIEPLPADERRHPYRITEPGAAALRVHLDSLERVSAAGRLRLQPGGA</sequence>
<keyword evidence="3" id="KW-1185">Reference proteome</keyword>
<reference evidence="2 3" key="1">
    <citation type="submission" date="2018-11" db="EMBL/GenBank/DDBJ databases">
        <title>Trebonia kvetii gen.nov., sp.nov., a novel acidophilic actinobacterium, and proposal of the new actinobacterial family Treboniaceae fam. nov.</title>
        <authorList>
            <person name="Rapoport D."/>
            <person name="Sagova-Mareckova M."/>
            <person name="Sedlacek I."/>
            <person name="Provaznik J."/>
            <person name="Kralova S."/>
            <person name="Pavlinic D."/>
            <person name="Benes V."/>
            <person name="Kopecky J."/>
        </authorList>
    </citation>
    <scope>NUCLEOTIDE SEQUENCE [LARGE SCALE GENOMIC DNA]</scope>
    <source>
        <strain evidence="2 3">15Tr583</strain>
    </source>
</reference>
<evidence type="ECO:0000313" key="2">
    <source>
        <dbReference type="EMBL" id="TVZ04980.1"/>
    </source>
</evidence>
<dbReference type="AlphaFoldDB" id="A0A6P2C1E7"/>
<dbReference type="RefSeq" id="WP_145852686.1">
    <property type="nucleotide sequence ID" value="NZ_RPFW01000002.1"/>
</dbReference>
<dbReference type="EMBL" id="RPFW01000002">
    <property type="protein sequence ID" value="TVZ04980.1"/>
    <property type="molecule type" value="Genomic_DNA"/>
</dbReference>
<name>A0A6P2C1E7_9ACTN</name>